<proteinExistence type="predicted"/>
<evidence type="ECO:0000256" key="3">
    <source>
        <dbReference type="ARBA" id="ARBA00022679"/>
    </source>
</evidence>
<dbReference type="Pfam" id="PF00162">
    <property type="entry name" value="PGK"/>
    <property type="match status" value="1"/>
</dbReference>
<keyword evidence="5 7" id="KW-0418">Kinase</keyword>
<dbReference type="PANTHER" id="PTHR11406">
    <property type="entry name" value="PHOSPHOGLYCERATE KINASE"/>
    <property type="match status" value="1"/>
</dbReference>
<dbReference type="PRINTS" id="PR00477">
    <property type="entry name" value="PHGLYCKINASE"/>
</dbReference>
<dbReference type="InterPro" id="IPR015824">
    <property type="entry name" value="Phosphoglycerate_kinase_N"/>
</dbReference>
<dbReference type="SUPFAM" id="SSF53748">
    <property type="entry name" value="Phosphoglycerate kinase"/>
    <property type="match status" value="1"/>
</dbReference>
<name>T1BYE3_9ZZZZ</name>
<dbReference type="InterPro" id="IPR036043">
    <property type="entry name" value="Phosphoglycerate_kinase_sf"/>
</dbReference>
<dbReference type="GO" id="GO:0043531">
    <property type="term" value="F:ADP binding"/>
    <property type="evidence" value="ECO:0007669"/>
    <property type="project" value="TreeGrafter"/>
</dbReference>
<dbReference type="PANTHER" id="PTHR11406:SF23">
    <property type="entry name" value="PHOSPHOGLYCERATE KINASE 1, CHLOROPLASTIC-RELATED"/>
    <property type="match status" value="1"/>
</dbReference>
<reference evidence="7" key="1">
    <citation type="submission" date="2013-08" db="EMBL/GenBank/DDBJ databases">
        <authorList>
            <person name="Mendez C."/>
            <person name="Richter M."/>
            <person name="Ferrer M."/>
            <person name="Sanchez J."/>
        </authorList>
    </citation>
    <scope>NUCLEOTIDE SEQUENCE</scope>
</reference>
<evidence type="ECO:0000256" key="2">
    <source>
        <dbReference type="ARBA" id="ARBA00013061"/>
    </source>
</evidence>
<organism evidence="7">
    <name type="scientific">mine drainage metagenome</name>
    <dbReference type="NCBI Taxonomy" id="410659"/>
    <lineage>
        <taxon>unclassified sequences</taxon>
        <taxon>metagenomes</taxon>
        <taxon>ecological metagenomes</taxon>
    </lineage>
</organism>
<evidence type="ECO:0000256" key="4">
    <source>
        <dbReference type="ARBA" id="ARBA00022741"/>
    </source>
</evidence>
<gene>
    <name evidence="7" type="ORF">B1B_00873</name>
</gene>
<reference evidence="7" key="2">
    <citation type="journal article" date="2014" name="ISME J.">
        <title>Microbial stratification in low pH oxic and suboxic macroscopic growths along an acid mine drainage.</title>
        <authorList>
            <person name="Mendez-Garcia C."/>
            <person name="Mesa V."/>
            <person name="Sprenger R.R."/>
            <person name="Richter M."/>
            <person name="Diez M.S."/>
            <person name="Solano J."/>
            <person name="Bargiela R."/>
            <person name="Golyshina O.V."/>
            <person name="Manteca A."/>
            <person name="Ramos J.L."/>
            <person name="Gallego J.R."/>
            <person name="Llorente I."/>
            <person name="Martins Dos Santos V.A."/>
            <person name="Jensen O.N."/>
            <person name="Pelaez A.I."/>
            <person name="Sanchez J."/>
            <person name="Ferrer M."/>
        </authorList>
    </citation>
    <scope>NUCLEOTIDE SEQUENCE</scope>
</reference>
<protein>
    <recommendedName>
        <fullName evidence="2">phosphoglycerate kinase</fullName>
        <ecNumber evidence="2">2.7.2.3</ecNumber>
    </recommendedName>
</protein>
<evidence type="ECO:0000313" key="7">
    <source>
        <dbReference type="EMBL" id="EQD78161.1"/>
    </source>
</evidence>
<dbReference type="InterPro" id="IPR015911">
    <property type="entry name" value="Phosphoglycerate_kinase_CS"/>
</dbReference>
<keyword evidence="4" id="KW-0547">Nucleotide-binding</keyword>
<keyword evidence="6" id="KW-0067">ATP-binding</keyword>
<dbReference type="GO" id="GO:0004618">
    <property type="term" value="F:phosphoglycerate kinase activity"/>
    <property type="evidence" value="ECO:0007669"/>
    <property type="project" value="UniProtKB-EC"/>
</dbReference>
<dbReference type="AlphaFoldDB" id="T1BYE3"/>
<dbReference type="GO" id="GO:0006096">
    <property type="term" value="P:glycolytic process"/>
    <property type="evidence" value="ECO:0007669"/>
    <property type="project" value="InterPro"/>
</dbReference>
<keyword evidence="3 7" id="KW-0808">Transferase</keyword>
<dbReference type="GO" id="GO:0006094">
    <property type="term" value="P:gluconeogenesis"/>
    <property type="evidence" value="ECO:0007669"/>
    <property type="project" value="TreeGrafter"/>
</dbReference>
<feature type="non-terminal residue" evidence="7">
    <location>
        <position position="123"/>
    </location>
</feature>
<accession>T1BYE3</accession>
<evidence type="ECO:0000256" key="1">
    <source>
        <dbReference type="ARBA" id="ARBA00000642"/>
    </source>
</evidence>
<dbReference type="Gene3D" id="3.40.50.1260">
    <property type="entry name" value="Phosphoglycerate kinase, N-terminal domain"/>
    <property type="match status" value="1"/>
</dbReference>
<dbReference type="GO" id="GO:0005829">
    <property type="term" value="C:cytosol"/>
    <property type="evidence" value="ECO:0007669"/>
    <property type="project" value="TreeGrafter"/>
</dbReference>
<evidence type="ECO:0000256" key="6">
    <source>
        <dbReference type="ARBA" id="ARBA00022840"/>
    </source>
</evidence>
<dbReference type="EC" id="2.7.2.3" evidence="2"/>
<feature type="non-terminal residue" evidence="7">
    <location>
        <position position="1"/>
    </location>
</feature>
<dbReference type="InterPro" id="IPR001576">
    <property type="entry name" value="Phosphoglycerate_kinase"/>
</dbReference>
<sequence>FRAGPLRPGVSGKRTVADAPVRGRRVLVRVDFNVPQLANGQVADDRRITEAMPTIEHLRAHGAKTVLMTHLGRPEGRRDPRYSLRPVVHRVSALLGQPVGLAEDIVGYQAIEAVARMNPGDVL</sequence>
<dbReference type="EMBL" id="AUZY01000637">
    <property type="protein sequence ID" value="EQD78161.1"/>
    <property type="molecule type" value="Genomic_DNA"/>
</dbReference>
<comment type="caution">
    <text evidence="7">The sequence shown here is derived from an EMBL/GenBank/DDBJ whole genome shotgun (WGS) entry which is preliminary data.</text>
</comment>
<evidence type="ECO:0000256" key="5">
    <source>
        <dbReference type="ARBA" id="ARBA00022777"/>
    </source>
</evidence>
<dbReference type="GO" id="GO:0005524">
    <property type="term" value="F:ATP binding"/>
    <property type="evidence" value="ECO:0007669"/>
    <property type="project" value="UniProtKB-KW"/>
</dbReference>
<comment type="catalytic activity">
    <reaction evidence="1">
        <text>(2R)-3-phosphoglycerate + ATP = (2R)-3-phospho-glyceroyl phosphate + ADP</text>
        <dbReference type="Rhea" id="RHEA:14801"/>
        <dbReference type="ChEBI" id="CHEBI:30616"/>
        <dbReference type="ChEBI" id="CHEBI:57604"/>
        <dbReference type="ChEBI" id="CHEBI:58272"/>
        <dbReference type="ChEBI" id="CHEBI:456216"/>
        <dbReference type="EC" id="2.7.2.3"/>
    </reaction>
</comment>
<dbReference type="PROSITE" id="PS00111">
    <property type="entry name" value="PGLYCERATE_KINASE"/>
    <property type="match status" value="1"/>
</dbReference>